<name>F0P093_WEEVC</name>
<dbReference type="AlphaFoldDB" id="F0P093"/>
<dbReference type="CDD" id="cd06583">
    <property type="entry name" value="PGRP"/>
    <property type="match status" value="1"/>
</dbReference>
<dbReference type="OrthoDB" id="9794842at2"/>
<dbReference type="SMART" id="SM00644">
    <property type="entry name" value="Ami_2"/>
    <property type="match status" value="1"/>
</dbReference>
<dbReference type="RefSeq" id="WP_013598842.1">
    <property type="nucleotide sequence ID" value="NC_015144.1"/>
</dbReference>
<dbReference type="InterPro" id="IPR036365">
    <property type="entry name" value="PGBD-like_sf"/>
</dbReference>
<gene>
    <name evidence="8" type="ordered locus">Weevi_1762</name>
</gene>
<dbReference type="SUPFAM" id="SSF47090">
    <property type="entry name" value="PGBD-like"/>
    <property type="match status" value="1"/>
</dbReference>
<evidence type="ECO:0000313" key="9">
    <source>
        <dbReference type="Proteomes" id="UP000008641"/>
    </source>
</evidence>
<dbReference type="EMBL" id="CP002455">
    <property type="protein sequence ID" value="ADX68453.1"/>
    <property type="molecule type" value="Genomic_DNA"/>
</dbReference>
<protein>
    <recommendedName>
        <fullName evidence="3">N-acetylmuramoyl-L-alanine amidase</fullName>
        <ecNumber evidence="3">3.5.1.28</ecNumber>
    </recommendedName>
</protein>
<dbReference type="InterPro" id="IPR002502">
    <property type="entry name" value="Amidase_domain"/>
</dbReference>
<comment type="catalytic activity">
    <reaction evidence="1">
        <text>Hydrolyzes the link between N-acetylmuramoyl residues and L-amino acid residues in certain cell-wall glycopeptides.</text>
        <dbReference type="EC" id="3.5.1.28"/>
    </reaction>
</comment>
<dbReference type="GO" id="GO:0008745">
    <property type="term" value="F:N-acetylmuramoyl-L-alanine amidase activity"/>
    <property type="evidence" value="ECO:0007669"/>
    <property type="project" value="UniProtKB-EC"/>
</dbReference>
<evidence type="ECO:0000256" key="1">
    <source>
        <dbReference type="ARBA" id="ARBA00001561"/>
    </source>
</evidence>
<dbReference type="FunFam" id="3.40.80.10:FF:000003">
    <property type="entry name" value="N-acetylmuramoyl-L-alanine amidase"/>
    <property type="match status" value="1"/>
</dbReference>
<dbReference type="PANTHER" id="PTHR30417:SF1">
    <property type="entry name" value="N-ACETYLMURAMOYL-L-ALANINE AMIDASE AMID"/>
    <property type="match status" value="1"/>
</dbReference>
<evidence type="ECO:0000256" key="3">
    <source>
        <dbReference type="ARBA" id="ARBA00011901"/>
    </source>
</evidence>
<organism evidence="8 9">
    <name type="scientific">Weeksella virosa (strain ATCC 43766 / DSM 16922 / JCM 21250 / CCUG 30538 / CDC 9751 / IAM 14551 / NBRC 16016 / NCTC 11634 / CL345/78)</name>
    <dbReference type="NCBI Taxonomy" id="865938"/>
    <lineage>
        <taxon>Bacteria</taxon>
        <taxon>Pseudomonadati</taxon>
        <taxon>Bacteroidota</taxon>
        <taxon>Flavobacteriia</taxon>
        <taxon>Flavobacteriales</taxon>
        <taxon>Weeksellaceae</taxon>
        <taxon>Weeksella</taxon>
    </lineage>
</organism>
<dbReference type="EC" id="3.5.1.28" evidence="3"/>
<accession>F0P093</accession>
<feature type="chain" id="PRO_5003257857" description="N-acetylmuramoyl-L-alanine amidase" evidence="6">
    <location>
        <begin position="22"/>
        <end position="306"/>
    </location>
</feature>
<dbReference type="InterPro" id="IPR036366">
    <property type="entry name" value="PGBDSf"/>
</dbReference>
<dbReference type="Proteomes" id="UP000008641">
    <property type="component" value="Chromosome"/>
</dbReference>
<dbReference type="SUPFAM" id="SSF55846">
    <property type="entry name" value="N-acetylmuramoyl-L-alanine amidase-like"/>
    <property type="match status" value="1"/>
</dbReference>
<dbReference type="HOGENOM" id="CLU_049290_2_1_10"/>
<dbReference type="GO" id="GO:0009254">
    <property type="term" value="P:peptidoglycan turnover"/>
    <property type="evidence" value="ECO:0007669"/>
    <property type="project" value="TreeGrafter"/>
</dbReference>
<comment type="similarity">
    <text evidence="2">Belongs to the N-acetylmuramoyl-L-alanine amidase 2 family.</text>
</comment>
<dbReference type="GO" id="GO:0071555">
    <property type="term" value="P:cell wall organization"/>
    <property type="evidence" value="ECO:0007669"/>
    <property type="project" value="UniProtKB-KW"/>
</dbReference>
<dbReference type="Pfam" id="PF01471">
    <property type="entry name" value="PG_binding_1"/>
    <property type="match status" value="1"/>
</dbReference>
<keyword evidence="9" id="KW-1185">Reference proteome</keyword>
<evidence type="ECO:0000313" key="8">
    <source>
        <dbReference type="EMBL" id="ADX68453.1"/>
    </source>
</evidence>
<evidence type="ECO:0000256" key="5">
    <source>
        <dbReference type="ARBA" id="ARBA00023316"/>
    </source>
</evidence>
<dbReference type="KEGG" id="wvi:Weevi_1762"/>
<keyword evidence="6" id="KW-0732">Signal</keyword>
<dbReference type="GO" id="GO:0009253">
    <property type="term" value="P:peptidoglycan catabolic process"/>
    <property type="evidence" value="ECO:0007669"/>
    <property type="project" value="InterPro"/>
</dbReference>
<keyword evidence="4" id="KW-0378">Hydrolase</keyword>
<reference evidence="9" key="2">
    <citation type="journal article" date="2011" name="Stand. Genomic Sci.">
        <title>Complete genome sequence of Weeksella virosa type strain (9751T).</title>
        <authorList>
            <person name="Lang E."/>
            <person name="Teshima H."/>
            <person name="Lucas S."/>
            <person name="Lapidus A."/>
            <person name="Hammon N."/>
            <person name="Deshpande S."/>
            <person name="Nolan M."/>
            <person name="Cheng J."/>
            <person name="Pitluck S."/>
            <person name="Liolios K."/>
            <person name="Pagani I."/>
            <person name="Mikhailova N."/>
            <person name="Ivanova N."/>
            <person name="Mavromatis K."/>
            <person name="Pati A."/>
            <person name="Tapia R."/>
            <person name="Han C."/>
            <person name="Goodwin L."/>
            <person name="Chen A."/>
            <person name="Palaniappan K."/>
            <person name="Land M."/>
            <person name="Hauser L."/>
            <person name="Chang Y."/>
            <person name="Jeffries C."/>
            <person name="Brambilla E."/>
            <person name="Kopitz M."/>
            <person name="Rohde M."/>
            <person name="Goker M."/>
            <person name="Tindall B."/>
            <person name="Detter J."/>
            <person name="Woyke T."/>
            <person name="Bristow J."/>
            <person name="Eisen J."/>
            <person name="Markowitz V."/>
            <person name="Hugenholtz P."/>
            <person name="Klenk H."/>
            <person name="Kyrpides N."/>
        </authorList>
    </citation>
    <scope>NUCLEOTIDE SEQUENCE [LARGE SCALE GENOMIC DNA]</scope>
    <source>
        <strain evidence="9">ATCC 43766 / DSM 16922 / JCM 21250 / NBRC 16016 / NCTC 11634 / CL345/78</strain>
    </source>
</reference>
<dbReference type="PROSITE" id="PS51257">
    <property type="entry name" value="PROKAR_LIPOPROTEIN"/>
    <property type="match status" value="1"/>
</dbReference>
<evidence type="ECO:0000256" key="2">
    <source>
        <dbReference type="ARBA" id="ARBA00007553"/>
    </source>
</evidence>
<dbReference type="STRING" id="865938.Weevi_1762"/>
<dbReference type="Gene3D" id="1.10.101.10">
    <property type="entry name" value="PGBD-like superfamily/PGBD"/>
    <property type="match status" value="1"/>
</dbReference>
<evidence type="ECO:0000256" key="4">
    <source>
        <dbReference type="ARBA" id="ARBA00022801"/>
    </source>
</evidence>
<keyword evidence="5" id="KW-0961">Cell wall biogenesis/degradation</keyword>
<dbReference type="eggNOG" id="COG3023">
    <property type="taxonomic scope" value="Bacteria"/>
</dbReference>
<dbReference type="InterPro" id="IPR051206">
    <property type="entry name" value="NAMLAA_amidase_2"/>
</dbReference>
<dbReference type="Pfam" id="PF01510">
    <property type="entry name" value="Amidase_2"/>
    <property type="match status" value="1"/>
</dbReference>
<feature type="signal peptide" evidence="6">
    <location>
        <begin position="1"/>
        <end position="21"/>
    </location>
</feature>
<sequence length="306" mass="35393">MNYKHILLASLSGFLFLSSCATQKNKVQTKTVTKVIRDTVFINKKTEQPMVARFAKLDDYKINTNYFPSIGQDERIRHVVLHYTSMDQEPSLRVLSTRQVSSHYVVGDSFDDEIFALVDESKRAWHAGVSKWKGLDNINFSSIGIEIVNKSNDNKYGGIDFVPYPEYQFRKVAALTKDIVDRYNIEPTNVIGHSDVAPGRKHDPGPQFPWKRLYLEYGVGAWYDDADKNGYLYQYPYDTSSFTFIQQFQNDLAKYGYNIAITGVWDDQTKKVIQAFQYHFRPEKYDGVLDAETWAILQALNYKYSK</sequence>
<dbReference type="InterPro" id="IPR036505">
    <property type="entry name" value="Amidase/PGRP_sf"/>
</dbReference>
<dbReference type="PANTHER" id="PTHR30417">
    <property type="entry name" value="N-ACETYLMURAMOYL-L-ALANINE AMIDASE AMID"/>
    <property type="match status" value="1"/>
</dbReference>
<feature type="domain" description="N-acetylmuramoyl-L-alanine amidase" evidence="7">
    <location>
        <begin position="64"/>
        <end position="205"/>
    </location>
</feature>
<reference evidence="8 9" key="1">
    <citation type="journal article" date="2011" name="Stand. Genomic Sci.">
        <title>Complete genome sequence of Weeksella virosa type strain (9751).</title>
        <authorList>
            <person name="Lang E."/>
            <person name="Teshima H."/>
            <person name="Lucas S."/>
            <person name="Lapidus A."/>
            <person name="Hammon N."/>
            <person name="Deshpande S."/>
            <person name="Nolan M."/>
            <person name="Cheng J.F."/>
            <person name="Pitluck S."/>
            <person name="Liolios K."/>
            <person name="Pagani I."/>
            <person name="Mikhailova N."/>
            <person name="Ivanova N."/>
            <person name="Mavromatis K."/>
            <person name="Pati A."/>
            <person name="Tapia R."/>
            <person name="Han C."/>
            <person name="Goodwin L."/>
            <person name="Chen A."/>
            <person name="Palaniappan K."/>
            <person name="Land M."/>
            <person name="Hauser L."/>
            <person name="Chang Y.J."/>
            <person name="Jeffries C.D."/>
            <person name="Brambilla E.M."/>
            <person name="Kopitz M."/>
            <person name="Rohde M."/>
            <person name="Goker M."/>
            <person name="Tindall B.J."/>
            <person name="Detter J.C."/>
            <person name="Woyke T."/>
            <person name="Bristow J."/>
            <person name="Eisen J.A."/>
            <person name="Markowitz V."/>
            <person name="Hugenholtz P."/>
            <person name="Klenk H.P."/>
            <person name="Kyrpides N.C."/>
        </authorList>
    </citation>
    <scope>NUCLEOTIDE SEQUENCE [LARGE SCALE GENOMIC DNA]</scope>
    <source>
        <strain evidence="9">ATCC 43766 / DSM 16922 / JCM 21250 / NBRC 16016 / NCTC 11634 / CL345/78</strain>
    </source>
</reference>
<evidence type="ECO:0000256" key="6">
    <source>
        <dbReference type="SAM" id="SignalP"/>
    </source>
</evidence>
<dbReference type="InterPro" id="IPR002477">
    <property type="entry name" value="Peptidoglycan-bd-like"/>
</dbReference>
<dbReference type="Gene3D" id="3.40.80.10">
    <property type="entry name" value="Peptidoglycan recognition protein-like"/>
    <property type="match status" value="1"/>
</dbReference>
<proteinExistence type="inferred from homology"/>
<evidence type="ECO:0000259" key="7">
    <source>
        <dbReference type="SMART" id="SM00644"/>
    </source>
</evidence>